<dbReference type="Pfam" id="PF00795">
    <property type="entry name" value="CN_hydrolase"/>
    <property type="match status" value="1"/>
</dbReference>
<dbReference type="Gene3D" id="3.60.110.10">
    <property type="entry name" value="Carbon-nitrogen hydrolase"/>
    <property type="match status" value="1"/>
</dbReference>
<name>A0A2U8H4D1_9RHOO</name>
<evidence type="ECO:0000256" key="1">
    <source>
        <dbReference type="ARBA" id="ARBA00022801"/>
    </source>
</evidence>
<dbReference type="AlphaFoldDB" id="A0A2U8H4D1"/>
<dbReference type="PANTHER" id="PTHR43674:SF2">
    <property type="entry name" value="BETA-UREIDOPROPIONASE"/>
    <property type="match status" value="1"/>
</dbReference>
<dbReference type="GO" id="GO:0050126">
    <property type="term" value="F:N-carbamoylputrescine amidase activity"/>
    <property type="evidence" value="ECO:0007669"/>
    <property type="project" value="TreeGrafter"/>
</dbReference>
<dbReference type="OrthoDB" id="9803803at2"/>
<feature type="domain" description="CN hydrolase" evidence="2">
    <location>
        <begin position="7"/>
        <end position="252"/>
    </location>
</feature>
<evidence type="ECO:0000313" key="4">
    <source>
        <dbReference type="Proteomes" id="UP000244902"/>
    </source>
</evidence>
<reference evidence="3 4" key="1">
    <citation type="submission" date="2017-06" db="EMBL/GenBank/DDBJ databases">
        <title>Azoarcus sp. TSNA42 complete genome sequence.</title>
        <authorList>
            <person name="Woo J.-H."/>
            <person name="Kim H.-S."/>
        </authorList>
    </citation>
    <scope>NUCLEOTIDE SEQUENCE [LARGE SCALE GENOMIC DNA]</scope>
    <source>
        <strain evidence="3 4">TSNA42</strain>
    </source>
</reference>
<dbReference type="RefSeq" id="WP_108974377.1">
    <property type="nucleotide sequence ID" value="NZ_CP022188.1"/>
</dbReference>
<dbReference type="CDD" id="cd07586">
    <property type="entry name" value="nitrilase_8"/>
    <property type="match status" value="1"/>
</dbReference>
<accession>A0A2U8H4D1</accession>
<dbReference type="InterPro" id="IPR003010">
    <property type="entry name" value="C-N_Hydrolase"/>
</dbReference>
<dbReference type="InterPro" id="IPR036526">
    <property type="entry name" value="C-N_Hydrolase_sf"/>
</dbReference>
<gene>
    <name evidence="3" type="ORF">CEW87_15405</name>
</gene>
<dbReference type="InterPro" id="IPR050345">
    <property type="entry name" value="Aliph_Amidase/BUP"/>
</dbReference>
<dbReference type="SUPFAM" id="SSF56317">
    <property type="entry name" value="Carbon-nitrogen hydrolase"/>
    <property type="match status" value="1"/>
</dbReference>
<dbReference type="GO" id="GO:0033388">
    <property type="term" value="P:putrescine biosynthetic process from arginine"/>
    <property type="evidence" value="ECO:0007669"/>
    <property type="project" value="TreeGrafter"/>
</dbReference>
<protein>
    <submittedName>
        <fullName evidence="3">Nitrilase</fullName>
    </submittedName>
</protein>
<organism evidence="3 4">
    <name type="scientific">Parazoarcus communis</name>
    <dbReference type="NCBI Taxonomy" id="41977"/>
    <lineage>
        <taxon>Bacteria</taxon>
        <taxon>Pseudomonadati</taxon>
        <taxon>Pseudomonadota</taxon>
        <taxon>Betaproteobacteria</taxon>
        <taxon>Rhodocyclales</taxon>
        <taxon>Zoogloeaceae</taxon>
        <taxon>Parazoarcus</taxon>
    </lineage>
</organism>
<evidence type="ECO:0000313" key="3">
    <source>
        <dbReference type="EMBL" id="AWI80631.1"/>
    </source>
</evidence>
<dbReference type="Proteomes" id="UP000244902">
    <property type="component" value="Chromosome"/>
</dbReference>
<proteinExistence type="predicted"/>
<keyword evidence="1" id="KW-0378">Hydrolase</keyword>
<dbReference type="PROSITE" id="PS50263">
    <property type="entry name" value="CN_HYDROLASE"/>
    <property type="match status" value="1"/>
</dbReference>
<dbReference type="EMBL" id="CP022188">
    <property type="protein sequence ID" value="AWI80631.1"/>
    <property type="molecule type" value="Genomic_DNA"/>
</dbReference>
<dbReference type="PANTHER" id="PTHR43674">
    <property type="entry name" value="NITRILASE C965.09-RELATED"/>
    <property type="match status" value="1"/>
</dbReference>
<evidence type="ECO:0000259" key="2">
    <source>
        <dbReference type="PROSITE" id="PS50263"/>
    </source>
</evidence>
<sequence>MAIESRIKLAVAQTDCVLGDLNHNLEQHLALIEQARDEGNGLLLFPELSLTGYSLGARVTEVALHRNDLLVRKLADAAQGIDVVFGFVEEGAAAQLYNAMAVVRDGEVVFVHRKLNLPTYGNLEEGKLFAGGRYVDTFPVSGPWQAGLLTCADLWNPALVHLAMLHGATLLLAPVNSALGAVGGEFSNPDGWDLALRFYAMMYGQPVLMANRCGNEGNAVFWGGSRILDPYGRTLAIAPEGHVGLISAELDYADVRQARFQLPTVRDSNLDLVQREISRLAQQIGLPPVQR</sequence>